<reference evidence="1" key="1">
    <citation type="submission" date="2020-05" db="EMBL/GenBank/DDBJ databases">
        <title>Large-scale comparative analyses of tick genomes elucidate their genetic diversity and vector capacities.</title>
        <authorList>
            <person name="Jia N."/>
            <person name="Wang J."/>
            <person name="Shi W."/>
            <person name="Du L."/>
            <person name="Sun Y."/>
            <person name="Zhan W."/>
            <person name="Jiang J."/>
            <person name="Wang Q."/>
            <person name="Zhang B."/>
            <person name="Ji P."/>
            <person name="Sakyi L.B."/>
            <person name="Cui X."/>
            <person name="Yuan T."/>
            <person name="Jiang B."/>
            <person name="Yang W."/>
            <person name="Lam T.T.-Y."/>
            <person name="Chang Q."/>
            <person name="Ding S."/>
            <person name="Wang X."/>
            <person name="Zhu J."/>
            <person name="Ruan X."/>
            <person name="Zhao L."/>
            <person name="Wei J."/>
            <person name="Que T."/>
            <person name="Du C."/>
            <person name="Cheng J."/>
            <person name="Dai P."/>
            <person name="Han X."/>
            <person name="Huang E."/>
            <person name="Gao Y."/>
            <person name="Liu J."/>
            <person name="Shao H."/>
            <person name="Ye R."/>
            <person name="Li L."/>
            <person name="Wei W."/>
            <person name="Wang X."/>
            <person name="Wang C."/>
            <person name="Yang T."/>
            <person name="Huo Q."/>
            <person name="Li W."/>
            <person name="Guo W."/>
            <person name="Chen H."/>
            <person name="Zhou L."/>
            <person name="Ni X."/>
            <person name="Tian J."/>
            <person name="Zhou Y."/>
            <person name="Sheng Y."/>
            <person name="Liu T."/>
            <person name="Pan Y."/>
            <person name="Xia L."/>
            <person name="Li J."/>
            <person name="Zhao F."/>
            <person name="Cao W."/>
        </authorList>
    </citation>
    <scope>NUCLEOTIDE SEQUENCE</scope>
    <source>
        <strain evidence="1">Dsil-2018</strain>
    </source>
</reference>
<organism evidence="1 2">
    <name type="scientific">Dermacentor silvarum</name>
    <name type="common">Tick</name>
    <dbReference type="NCBI Taxonomy" id="543639"/>
    <lineage>
        <taxon>Eukaryota</taxon>
        <taxon>Metazoa</taxon>
        <taxon>Ecdysozoa</taxon>
        <taxon>Arthropoda</taxon>
        <taxon>Chelicerata</taxon>
        <taxon>Arachnida</taxon>
        <taxon>Acari</taxon>
        <taxon>Parasitiformes</taxon>
        <taxon>Ixodida</taxon>
        <taxon>Ixodoidea</taxon>
        <taxon>Ixodidae</taxon>
        <taxon>Rhipicephalinae</taxon>
        <taxon>Dermacentor</taxon>
    </lineage>
</organism>
<dbReference type="EMBL" id="CM023474">
    <property type="protein sequence ID" value="KAH7949683.1"/>
    <property type="molecule type" value="Genomic_DNA"/>
</dbReference>
<keyword evidence="2" id="KW-1185">Reference proteome</keyword>
<proteinExistence type="predicted"/>
<protein>
    <submittedName>
        <fullName evidence="1">Uncharacterized protein</fullName>
    </submittedName>
</protein>
<accession>A0ACB8CRP2</accession>
<name>A0ACB8CRP2_DERSI</name>
<evidence type="ECO:0000313" key="1">
    <source>
        <dbReference type="EMBL" id="KAH7949683.1"/>
    </source>
</evidence>
<sequence length="734" mass="82522">MAEEHADLELRPLGIEDIQSNPNALRECDDGGRGEADGPGASSAIFSVAMGLKRKKVVSDPVRSPRKKLEEVPRPLSPSQLAALKWKRAARQVLHMEDPWAMFHLERFKAERVRRYRYNALNKAWLEDEALVKMAPDPFGRGAMRECFRMKKLSSFAPAQNWAHAFNYVAKRYLEPVDRSTYFDDVRLQMDAKLWAEEFNRHNPPKKVDIFQVSIIEFVERPGSPLYHMEHFIEGSYIKYNSNSGFISSQATRLTPQAFSHFTFERSGHELLVVDIQGVGDLYTDPQIHTAHGSEYGDGNLGVRGMALFFRSHVCNCVCSGLGLTPFDLAPSEKLVGTPASALAQGAKTRLRGREELCVGMSEYERHHLAEAFGPPRQRIRTYSSPCDSSREMFHRENDAIPMLQQQDSGFRSLSSGSEDTMEDYSHDLELGSDSEDTETLQHQITNGHQYANGQHTNGDRASAVPARLRRRQRYDSESSTIGDEHERAEFQRLVAQRARPSSVLDEVQLRQLVRQQQGRPLDESQRSVLGQIHLEMAKCHENGRFGDTTHPEGKYDQDAAVFHLEQAARCGALEALLVLAKVYLGLPHDLLEDWTLPESEENTSKGVEYLEQAARAGDRSSMIALAKALDTGEGLGTRRQRNWQDAVLWYNMAVTTTDNDEGGEYDGCMDDPPYLLLARQAELYLQGGYSLDRDPAMAGELYQEAAAAATAAMKGRLANKYFQLAEEAQQEAC</sequence>
<comment type="caution">
    <text evidence="1">The sequence shown here is derived from an EMBL/GenBank/DDBJ whole genome shotgun (WGS) entry which is preliminary data.</text>
</comment>
<evidence type="ECO:0000313" key="2">
    <source>
        <dbReference type="Proteomes" id="UP000821865"/>
    </source>
</evidence>
<dbReference type="Proteomes" id="UP000821865">
    <property type="component" value="Chromosome 5"/>
</dbReference>
<gene>
    <name evidence="1" type="ORF">HPB49_013859</name>
</gene>